<organism evidence="3 4">
    <name type="scientific">Trinickia soli</name>
    <dbReference type="NCBI Taxonomy" id="380675"/>
    <lineage>
        <taxon>Bacteria</taxon>
        <taxon>Pseudomonadati</taxon>
        <taxon>Pseudomonadota</taxon>
        <taxon>Betaproteobacteria</taxon>
        <taxon>Burkholderiales</taxon>
        <taxon>Burkholderiaceae</taxon>
        <taxon>Trinickia</taxon>
    </lineage>
</organism>
<keyword evidence="1" id="KW-0732">Signal</keyword>
<evidence type="ECO:0000256" key="1">
    <source>
        <dbReference type="SAM" id="SignalP"/>
    </source>
</evidence>
<evidence type="ECO:0000313" key="3">
    <source>
        <dbReference type="EMBL" id="PMS25004.1"/>
    </source>
</evidence>
<gene>
    <name evidence="3" type="ORF">C0Z19_11870</name>
</gene>
<evidence type="ECO:0000313" key="4">
    <source>
        <dbReference type="Proteomes" id="UP000235347"/>
    </source>
</evidence>
<dbReference type="AlphaFoldDB" id="A0A2N7W6I8"/>
<name>A0A2N7W6I8_9BURK</name>
<dbReference type="Proteomes" id="UP000235347">
    <property type="component" value="Unassembled WGS sequence"/>
</dbReference>
<dbReference type="EMBL" id="PNYB01000008">
    <property type="protein sequence ID" value="PMS25004.1"/>
    <property type="molecule type" value="Genomic_DNA"/>
</dbReference>
<evidence type="ECO:0000259" key="2">
    <source>
        <dbReference type="SMART" id="SM00867"/>
    </source>
</evidence>
<dbReference type="Pfam" id="PF04264">
    <property type="entry name" value="YceI"/>
    <property type="match status" value="1"/>
</dbReference>
<sequence length="187" mass="20021">MKTSLYYCMAAAFVAASFVESGHALAEVDLAKSSITAISKQMNVPVEGVFKKFSAHISFDPAKPAEGTAQLTVDVGSYDLGDASYDSQVIGKVWFDAKTYPTATFVSSSIAAVGGNRYNVTGKLTIKGKTESVVVPVTLTQRDNMQSLDGTLPIKRLHFGIGTGEWRDTSIVADDVAIKFHIVATKF</sequence>
<feature type="signal peptide" evidence="1">
    <location>
        <begin position="1"/>
        <end position="26"/>
    </location>
</feature>
<dbReference type="SMART" id="SM00867">
    <property type="entry name" value="YceI"/>
    <property type="match status" value="1"/>
</dbReference>
<reference evidence="3 4" key="1">
    <citation type="submission" date="2018-01" db="EMBL/GenBank/DDBJ databases">
        <title>Whole genome analyses suggest that Burkholderia sensu lato contains two further novel genera in the rhizoxinica-symbiotica group Mycetohabitans gen. nov., and Trinickia gen. nov.: implications for the evolution of diazotrophy and nodulation in the Burkholderiaceae.</title>
        <authorList>
            <person name="Estrada-de los Santos P."/>
            <person name="Palmer M."/>
            <person name="Chavez-Ramirez B."/>
            <person name="Beukes C."/>
            <person name="Steenkamp E.T."/>
            <person name="Hirsch A.M."/>
            <person name="Manyaka P."/>
            <person name="Maluk M."/>
            <person name="Lafos M."/>
            <person name="Crook M."/>
            <person name="Gross E."/>
            <person name="Simon M.F."/>
            <person name="Bueno dos Reis Junior F."/>
            <person name="Poole P.S."/>
            <person name="Venter S.N."/>
            <person name="James E.K."/>
        </authorList>
    </citation>
    <scope>NUCLEOTIDE SEQUENCE [LARGE SCALE GENOMIC DNA]</scope>
    <source>
        <strain evidence="3 4">GP25-8</strain>
    </source>
</reference>
<dbReference type="PANTHER" id="PTHR34406">
    <property type="entry name" value="PROTEIN YCEI"/>
    <property type="match status" value="1"/>
</dbReference>
<dbReference type="SUPFAM" id="SSF101874">
    <property type="entry name" value="YceI-like"/>
    <property type="match status" value="1"/>
</dbReference>
<protein>
    <submittedName>
        <fullName evidence="3">Polyisoprenoid-binding protein</fullName>
    </submittedName>
</protein>
<dbReference type="PANTHER" id="PTHR34406:SF1">
    <property type="entry name" value="PROTEIN YCEI"/>
    <property type="match status" value="1"/>
</dbReference>
<feature type="chain" id="PRO_5014970418" evidence="1">
    <location>
        <begin position="27"/>
        <end position="187"/>
    </location>
</feature>
<keyword evidence="4" id="KW-1185">Reference proteome</keyword>
<dbReference type="RefSeq" id="WP_102610007.1">
    <property type="nucleotide sequence ID" value="NZ_CADIKD010000002.1"/>
</dbReference>
<dbReference type="InterPro" id="IPR007372">
    <property type="entry name" value="Lipid/polyisoprenoid-bd_YceI"/>
</dbReference>
<dbReference type="Gene3D" id="2.40.128.110">
    <property type="entry name" value="Lipid/polyisoprenoid-binding, YceI-like"/>
    <property type="match status" value="1"/>
</dbReference>
<feature type="domain" description="Lipid/polyisoprenoid-binding YceI-like" evidence="2">
    <location>
        <begin position="25"/>
        <end position="185"/>
    </location>
</feature>
<accession>A0A2N7W6I8</accession>
<proteinExistence type="predicted"/>
<dbReference type="InterPro" id="IPR036761">
    <property type="entry name" value="TTHA0802/YceI-like_sf"/>
</dbReference>
<comment type="caution">
    <text evidence="3">The sequence shown here is derived from an EMBL/GenBank/DDBJ whole genome shotgun (WGS) entry which is preliminary data.</text>
</comment>